<comment type="caution">
    <text evidence="2">The sequence shown here is derived from an EMBL/GenBank/DDBJ whole genome shotgun (WGS) entry which is preliminary data.</text>
</comment>
<feature type="domain" description="AMP-dependent synthetase/ligase" evidence="1">
    <location>
        <begin position="1"/>
        <end position="223"/>
    </location>
</feature>
<dbReference type="EMBL" id="BSUZ01000001">
    <property type="protein sequence ID" value="GMA88857.1"/>
    <property type="molecule type" value="Genomic_DNA"/>
</dbReference>
<accession>A0ABQ6JKR9</accession>
<name>A0ABQ6JKR9_9ACTN</name>
<sequence length="245" mass="25747">MLGVLVAGAAYVPVDADDPRERARLVFRTAGVRATLTSTGLRVRDADVAAEPVRVPDGGDPGPDDDAWVIFTSGSTGTPKGVAVRHRSAAAFVDAEARLFLQDAPIGPGDRVLAGLSVAFDASCEEMWLAWRHGACLVPAPRALVRSGMDLAPWLVDRGITVVSTVPTLASLWPSATLDAVRLLVFGGEVCPPELVDRLATPGREVWNTYGPTEATVVACAAQAARRRAGAHRAAARRLVARGGR</sequence>
<dbReference type="PROSITE" id="PS00455">
    <property type="entry name" value="AMP_BINDING"/>
    <property type="match status" value="1"/>
</dbReference>
<dbReference type="InterPro" id="IPR042099">
    <property type="entry name" value="ANL_N_sf"/>
</dbReference>
<reference evidence="3" key="1">
    <citation type="journal article" date="2019" name="Int. J. Syst. Evol. Microbiol.">
        <title>The Global Catalogue of Microorganisms (GCM) 10K type strain sequencing project: providing services to taxonomists for standard genome sequencing and annotation.</title>
        <authorList>
            <consortium name="The Broad Institute Genomics Platform"/>
            <consortium name="The Broad Institute Genome Sequencing Center for Infectious Disease"/>
            <person name="Wu L."/>
            <person name="Ma J."/>
        </authorList>
    </citation>
    <scope>NUCLEOTIDE SEQUENCE [LARGE SCALE GENOMIC DNA]</scope>
    <source>
        <strain evidence="3">NBRC 108730</strain>
    </source>
</reference>
<dbReference type="PANTHER" id="PTHR45527:SF1">
    <property type="entry name" value="FATTY ACID SYNTHASE"/>
    <property type="match status" value="1"/>
</dbReference>
<evidence type="ECO:0000259" key="1">
    <source>
        <dbReference type="Pfam" id="PF00501"/>
    </source>
</evidence>
<proteinExistence type="predicted"/>
<dbReference type="SUPFAM" id="SSF56801">
    <property type="entry name" value="Acetyl-CoA synthetase-like"/>
    <property type="match status" value="1"/>
</dbReference>
<evidence type="ECO:0000313" key="2">
    <source>
        <dbReference type="EMBL" id="GMA88857.1"/>
    </source>
</evidence>
<dbReference type="PANTHER" id="PTHR45527">
    <property type="entry name" value="NONRIBOSOMAL PEPTIDE SYNTHETASE"/>
    <property type="match status" value="1"/>
</dbReference>
<dbReference type="Gene3D" id="3.40.50.12780">
    <property type="entry name" value="N-terminal domain of ligase-like"/>
    <property type="match status" value="1"/>
</dbReference>
<dbReference type="InterPro" id="IPR000873">
    <property type="entry name" value="AMP-dep_synth/lig_dom"/>
</dbReference>
<dbReference type="InterPro" id="IPR020845">
    <property type="entry name" value="AMP-binding_CS"/>
</dbReference>
<gene>
    <name evidence="2" type="ORF">GCM10025868_41070</name>
</gene>
<dbReference type="Pfam" id="PF00501">
    <property type="entry name" value="AMP-binding"/>
    <property type="match status" value="1"/>
</dbReference>
<dbReference type="Proteomes" id="UP001157017">
    <property type="component" value="Unassembled WGS sequence"/>
</dbReference>
<evidence type="ECO:0000313" key="3">
    <source>
        <dbReference type="Proteomes" id="UP001157017"/>
    </source>
</evidence>
<protein>
    <recommendedName>
        <fullName evidence="1">AMP-dependent synthetase/ligase domain-containing protein</fullName>
    </recommendedName>
</protein>
<keyword evidence="3" id="KW-1185">Reference proteome</keyword>
<organism evidence="2 3">
    <name type="scientific">Angustibacter aerolatus</name>
    <dbReference type="NCBI Taxonomy" id="1162965"/>
    <lineage>
        <taxon>Bacteria</taxon>
        <taxon>Bacillati</taxon>
        <taxon>Actinomycetota</taxon>
        <taxon>Actinomycetes</taxon>
        <taxon>Kineosporiales</taxon>
        <taxon>Kineosporiaceae</taxon>
    </lineage>
</organism>